<dbReference type="SUPFAM" id="SSF52540">
    <property type="entry name" value="P-loop containing nucleoside triphosphate hydrolases"/>
    <property type="match status" value="1"/>
</dbReference>
<gene>
    <name evidence="2" type="ORF">AA20_01395</name>
</gene>
<dbReference type="PANTHER" id="PTHR30050:SF4">
    <property type="entry name" value="ATP-BINDING PROTEIN RV3427C IN INSERTION SEQUENCE-RELATED"/>
    <property type="match status" value="1"/>
</dbReference>
<dbReference type="InterPro" id="IPR027417">
    <property type="entry name" value="P-loop_NTPase"/>
</dbReference>
<dbReference type="CDD" id="cd00009">
    <property type="entry name" value="AAA"/>
    <property type="match status" value="1"/>
</dbReference>
<proteinExistence type="predicted"/>
<accession>A0A0G9K6R6</accession>
<reference evidence="2 3" key="1">
    <citation type="submission" date="2014-01" db="EMBL/GenBank/DDBJ databases">
        <title>Development of a Comparative Genomic Fingerprinting Assay for High Resolution Genotyping of Arcobacter butzleri.</title>
        <authorList>
            <person name="Webb A.L."/>
            <person name="Inglis G.D."/>
            <person name="Kruczkiewicz P."/>
            <person name="Selinger L.B."/>
            <person name="Taboada E.N."/>
        </authorList>
    </citation>
    <scope>NUCLEOTIDE SEQUENCE [LARGE SCALE GENOMIC DNA]</scope>
    <source>
        <strain evidence="2 3">L348</strain>
    </source>
</reference>
<dbReference type="EMBL" id="JAIQ01000035">
    <property type="protein sequence ID" value="KLE02136.1"/>
    <property type="molecule type" value="Genomic_DNA"/>
</dbReference>
<dbReference type="InterPro" id="IPR002611">
    <property type="entry name" value="IstB_ATP-bd"/>
</dbReference>
<feature type="non-terminal residue" evidence="2">
    <location>
        <position position="135"/>
    </location>
</feature>
<dbReference type="PANTHER" id="PTHR30050">
    <property type="entry name" value="CHROMOSOMAL REPLICATION INITIATOR PROTEIN DNAA"/>
    <property type="match status" value="1"/>
</dbReference>
<comment type="caution">
    <text evidence="2">The sequence shown here is derived from an EMBL/GenBank/DDBJ whole genome shotgun (WGS) entry which is preliminary data.</text>
</comment>
<feature type="non-terminal residue" evidence="2">
    <location>
        <position position="1"/>
    </location>
</feature>
<dbReference type="RefSeq" id="WP_046996100.1">
    <property type="nucleotide sequence ID" value="NZ_JAIQ01000035.1"/>
</dbReference>
<sequence>YHQLSFDERVYDLLDSEYMFLKNKRIEMNFKLSRIKDKQAVLEELDYSPKRKLNKSLILSLASMNFLKAKQNIIINGKTGCGKSFLAQALGNRAIHEGFTVYYIRTSTLLEEIKLSRIDGTYTNLVKRFARYKLL</sequence>
<evidence type="ECO:0000313" key="3">
    <source>
        <dbReference type="Proteomes" id="UP000035514"/>
    </source>
</evidence>
<evidence type="ECO:0000313" key="2">
    <source>
        <dbReference type="EMBL" id="KLE02136.1"/>
    </source>
</evidence>
<feature type="domain" description="IstB-like ATP-binding" evidence="1">
    <location>
        <begin position="3"/>
        <end position="135"/>
    </location>
</feature>
<dbReference type="GO" id="GO:0006260">
    <property type="term" value="P:DNA replication"/>
    <property type="evidence" value="ECO:0007669"/>
    <property type="project" value="TreeGrafter"/>
</dbReference>
<dbReference type="Gene3D" id="3.40.50.300">
    <property type="entry name" value="P-loop containing nucleotide triphosphate hydrolases"/>
    <property type="match status" value="1"/>
</dbReference>
<dbReference type="Pfam" id="PF01695">
    <property type="entry name" value="IstB_IS21"/>
    <property type="match status" value="1"/>
</dbReference>
<name>A0A0G9K6R6_9BACT</name>
<dbReference type="AlphaFoldDB" id="A0A0G9K6R6"/>
<dbReference type="GO" id="GO:0005524">
    <property type="term" value="F:ATP binding"/>
    <property type="evidence" value="ECO:0007669"/>
    <property type="project" value="InterPro"/>
</dbReference>
<protein>
    <recommendedName>
        <fullName evidence="1">IstB-like ATP-binding domain-containing protein</fullName>
    </recommendedName>
</protein>
<dbReference type="Proteomes" id="UP000035514">
    <property type="component" value="Unassembled WGS sequence"/>
</dbReference>
<evidence type="ECO:0000259" key="1">
    <source>
        <dbReference type="Pfam" id="PF01695"/>
    </source>
</evidence>
<organism evidence="2 3">
    <name type="scientific">Aliarcobacter butzleri L348</name>
    <dbReference type="NCBI Taxonomy" id="1447256"/>
    <lineage>
        <taxon>Bacteria</taxon>
        <taxon>Pseudomonadati</taxon>
        <taxon>Campylobacterota</taxon>
        <taxon>Epsilonproteobacteria</taxon>
        <taxon>Campylobacterales</taxon>
        <taxon>Arcobacteraceae</taxon>
        <taxon>Aliarcobacter</taxon>
    </lineage>
</organism>